<dbReference type="Gene3D" id="3.10.20.30">
    <property type="match status" value="1"/>
</dbReference>
<dbReference type="InterPro" id="IPR051452">
    <property type="entry name" value="Diverse_Oxidoreductases"/>
</dbReference>
<dbReference type="PROSITE" id="PS51085">
    <property type="entry name" value="2FE2S_FER_2"/>
    <property type="match status" value="1"/>
</dbReference>
<evidence type="ECO:0000256" key="4">
    <source>
        <dbReference type="ARBA" id="ARBA00023004"/>
    </source>
</evidence>
<keyword evidence="8" id="KW-1185">Reference proteome</keyword>
<evidence type="ECO:0000256" key="1">
    <source>
        <dbReference type="ARBA" id="ARBA00022714"/>
    </source>
</evidence>
<evidence type="ECO:0000259" key="6">
    <source>
        <dbReference type="PROSITE" id="PS51085"/>
    </source>
</evidence>
<dbReference type="RefSeq" id="WP_251802100.1">
    <property type="nucleotide sequence ID" value="NZ_JAMQOL010000048.1"/>
</dbReference>
<gene>
    <name evidence="7" type="ORF">LXN57_32910</name>
</gene>
<organism evidence="7 8">
    <name type="scientific">Paractinoplanes hotanensis</name>
    <dbReference type="NCBI Taxonomy" id="2906497"/>
    <lineage>
        <taxon>Bacteria</taxon>
        <taxon>Bacillati</taxon>
        <taxon>Actinomycetota</taxon>
        <taxon>Actinomycetes</taxon>
        <taxon>Micromonosporales</taxon>
        <taxon>Micromonosporaceae</taxon>
        <taxon>Paractinoplanes</taxon>
    </lineage>
</organism>
<keyword evidence="1" id="KW-0001">2Fe-2S</keyword>
<name>A0ABT0Y8L4_9ACTN</name>
<comment type="caution">
    <text evidence="7">The sequence shown here is derived from an EMBL/GenBank/DDBJ whole genome shotgun (WGS) entry which is preliminary data.</text>
</comment>
<dbReference type="SUPFAM" id="SSF54292">
    <property type="entry name" value="2Fe-2S ferredoxin-like"/>
    <property type="match status" value="1"/>
</dbReference>
<dbReference type="PANTHER" id="PTHR44379">
    <property type="entry name" value="OXIDOREDUCTASE WITH IRON-SULFUR SUBUNIT"/>
    <property type="match status" value="1"/>
</dbReference>
<accession>A0ABT0Y8L4</accession>
<evidence type="ECO:0000313" key="7">
    <source>
        <dbReference type="EMBL" id="MCM4082378.1"/>
    </source>
</evidence>
<reference evidence="7 8" key="1">
    <citation type="submission" date="2022-06" db="EMBL/GenBank/DDBJ databases">
        <title>Actinoplanes abujensis sp. nov., isolated from Nigerian arid soil.</title>
        <authorList>
            <person name="Ding P."/>
        </authorList>
    </citation>
    <scope>NUCLEOTIDE SEQUENCE [LARGE SCALE GENOMIC DNA]</scope>
    <source>
        <strain evidence="8">TRM88002</strain>
    </source>
</reference>
<keyword evidence="4" id="KW-0408">Iron</keyword>
<dbReference type="PANTHER" id="PTHR44379:SF5">
    <property type="entry name" value="OXIDOREDUCTASE WITH IRON-SULFUR SUBUNIT"/>
    <property type="match status" value="1"/>
</dbReference>
<dbReference type="InterPro" id="IPR036010">
    <property type="entry name" value="2Fe-2S_ferredoxin-like_sf"/>
</dbReference>
<evidence type="ECO:0000256" key="2">
    <source>
        <dbReference type="ARBA" id="ARBA00022723"/>
    </source>
</evidence>
<keyword evidence="2" id="KW-0479">Metal-binding</keyword>
<evidence type="ECO:0000256" key="3">
    <source>
        <dbReference type="ARBA" id="ARBA00023002"/>
    </source>
</evidence>
<feature type="domain" description="2Fe-2S ferredoxin-type" evidence="6">
    <location>
        <begin position="1"/>
        <end position="77"/>
    </location>
</feature>
<dbReference type="EMBL" id="JAMQOL010000048">
    <property type="protein sequence ID" value="MCM4082378.1"/>
    <property type="molecule type" value="Genomic_DNA"/>
</dbReference>
<keyword evidence="3" id="KW-0560">Oxidoreductase</keyword>
<proteinExistence type="predicted"/>
<dbReference type="InterPro" id="IPR001041">
    <property type="entry name" value="2Fe-2S_ferredoxin-type"/>
</dbReference>
<evidence type="ECO:0000313" key="8">
    <source>
        <dbReference type="Proteomes" id="UP001523216"/>
    </source>
</evidence>
<dbReference type="Proteomes" id="UP001523216">
    <property type="component" value="Unassembled WGS sequence"/>
</dbReference>
<dbReference type="InterPro" id="IPR012675">
    <property type="entry name" value="Beta-grasp_dom_sf"/>
</dbReference>
<evidence type="ECO:0000256" key="5">
    <source>
        <dbReference type="ARBA" id="ARBA00023014"/>
    </source>
</evidence>
<protein>
    <recommendedName>
        <fullName evidence="6">2Fe-2S ferredoxin-type domain-containing protein</fullName>
    </recommendedName>
</protein>
<sequence length="83" mass="8642">MRVTLTVDGTRHDLDVETGRRLADVLGTECGVSGCRVACPDGTCDVCAVVVDGDAIRSCLMLAVQATGAQIDTAGDRGLPHQR</sequence>
<keyword evidence="5" id="KW-0411">Iron-sulfur</keyword>